<dbReference type="KEGG" id="blin:BLSMQ_0198"/>
<name>A0A1D7VYW6_BREAU</name>
<dbReference type="Proteomes" id="UP000094793">
    <property type="component" value="Chromosome"/>
</dbReference>
<dbReference type="AlphaFoldDB" id="A0A1D7VYW6"/>
<proteinExistence type="predicted"/>
<evidence type="ECO:0000313" key="1">
    <source>
        <dbReference type="EMBL" id="AOP51920.1"/>
    </source>
</evidence>
<evidence type="ECO:0000313" key="2">
    <source>
        <dbReference type="Proteomes" id="UP000094793"/>
    </source>
</evidence>
<dbReference type="EMBL" id="CP017150">
    <property type="protein sequence ID" value="AOP51920.1"/>
    <property type="molecule type" value="Genomic_DNA"/>
</dbReference>
<sequence>MKRCRNRDQRRVLHGPQDLSCLGVDEAVAPVPDGPVLIE</sequence>
<organism evidence="1 2">
    <name type="scientific">Brevibacterium aurantiacum</name>
    <dbReference type="NCBI Taxonomy" id="273384"/>
    <lineage>
        <taxon>Bacteria</taxon>
        <taxon>Bacillati</taxon>
        <taxon>Actinomycetota</taxon>
        <taxon>Actinomycetes</taxon>
        <taxon>Micrococcales</taxon>
        <taxon>Brevibacteriaceae</taxon>
        <taxon>Brevibacterium</taxon>
    </lineage>
</organism>
<protein>
    <submittedName>
        <fullName evidence="1">Uncharacterized protein</fullName>
    </submittedName>
</protein>
<accession>A0A1D7VYW6</accession>
<gene>
    <name evidence="1" type="ORF">BLSMQ_0198</name>
</gene>
<reference evidence="2" key="1">
    <citation type="submission" date="2016-09" db="EMBL/GenBank/DDBJ databases">
        <title>Complete Genome Sequence of Brevibacterium linens SMQ-1335.</title>
        <authorList>
            <person name="de Melo A.G."/>
            <person name="Labrie S.J."/>
            <person name="Dumaresq J."/>
            <person name="Roberts R.J."/>
            <person name="Tremblay D.M."/>
            <person name="Moineau S."/>
        </authorList>
    </citation>
    <scope>NUCLEOTIDE SEQUENCE [LARGE SCALE GENOMIC DNA]</scope>
    <source>
        <strain evidence="2">SMQ-1335</strain>
    </source>
</reference>